<evidence type="ECO:0000313" key="1">
    <source>
        <dbReference type="EMBL" id="GJG59913.1"/>
    </source>
</evidence>
<sequence>MVREVHNSKKIVIGWLKLPMELWCGSDVAAFASKLAVCPITSTPPLTGLKPAYDENCLGIK</sequence>
<accession>A0A9R1CZF1</accession>
<dbReference type="EMBL" id="BPUB01000002">
    <property type="protein sequence ID" value="GJG59913.1"/>
    <property type="molecule type" value="Genomic_DNA"/>
</dbReference>
<organism evidence="1 2">
    <name type="scientific">Prevotella lacticifex</name>
    <dbReference type="NCBI Taxonomy" id="2854755"/>
    <lineage>
        <taxon>Bacteria</taxon>
        <taxon>Pseudomonadati</taxon>
        <taxon>Bacteroidota</taxon>
        <taxon>Bacteroidia</taxon>
        <taxon>Bacteroidales</taxon>
        <taxon>Prevotellaceae</taxon>
        <taxon>Prevotella</taxon>
    </lineage>
</organism>
<dbReference type="Proteomes" id="UP000825483">
    <property type="component" value="Unassembled WGS sequence"/>
</dbReference>
<name>A0A9R1CZF1_9BACT</name>
<reference evidence="1" key="1">
    <citation type="journal article" date="2022" name="Int. J. Syst. Evol. Microbiol.">
        <title>Prevotella lacticifex sp. nov., isolated from the rumen of cows.</title>
        <authorList>
            <person name="Shinkai T."/>
            <person name="Ikeyama N."/>
            <person name="Kumagai M."/>
            <person name="Ohmori H."/>
            <person name="Sakamoto M."/>
            <person name="Ohkuma M."/>
            <person name="Mitsumori M."/>
        </authorList>
    </citation>
    <scope>NUCLEOTIDE SEQUENCE</scope>
    <source>
        <strain evidence="1">R5076</strain>
    </source>
</reference>
<gene>
    <name evidence="1" type="ORF">PRLR5076_27640</name>
</gene>
<evidence type="ECO:0000313" key="2">
    <source>
        <dbReference type="Proteomes" id="UP000825483"/>
    </source>
</evidence>
<protein>
    <submittedName>
        <fullName evidence="1">Uncharacterized protein</fullName>
    </submittedName>
</protein>
<dbReference type="AlphaFoldDB" id="A0A9R1CZF1"/>
<keyword evidence="2" id="KW-1185">Reference proteome</keyword>
<comment type="caution">
    <text evidence="1">The sequence shown here is derived from an EMBL/GenBank/DDBJ whole genome shotgun (WGS) entry which is preliminary data.</text>
</comment>
<proteinExistence type="predicted"/>